<dbReference type="Proteomes" id="UP000254387">
    <property type="component" value="Unassembled WGS sequence"/>
</dbReference>
<name>A0A378BR47_KLEPN</name>
<sequence>MQRASLRRPPVNIDRIGIRQNQQVVGMNGAGKRRRRQIFIDNRFDSPVTVRIGNHRDPASAAANHQMTGIHQRLNGRAINNI</sequence>
<proteinExistence type="predicted"/>
<protein>
    <submittedName>
        <fullName evidence="2">Uncharacterized protein</fullName>
    </submittedName>
</protein>
<evidence type="ECO:0000256" key="1">
    <source>
        <dbReference type="SAM" id="MobiDB-lite"/>
    </source>
</evidence>
<feature type="region of interest" description="Disordered" evidence="1">
    <location>
        <begin position="60"/>
        <end position="82"/>
    </location>
</feature>
<dbReference type="EMBL" id="UGMN01000004">
    <property type="protein sequence ID" value="STV50749.1"/>
    <property type="molecule type" value="Genomic_DNA"/>
</dbReference>
<dbReference type="AlphaFoldDB" id="A0A378BR47"/>
<accession>A0A378BR47</accession>
<reference evidence="2 3" key="1">
    <citation type="submission" date="2018-06" db="EMBL/GenBank/DDBJ databases">
        <authorList>
            <consortium name="Pathogen Informatics"/>
            <person name="Doyle S."/>
        </authorList>
    </citation>
    <scope>NUCLEOTIDE SEQUENCE [LARGE SCALE GENOMIC DNA]</scope>
    <source>
        <strain evidence="2 3">NCTC5053</strain>
    </source>
</reference>
<gene>
    <name evidence="2" type="ORF">NCTC5053_05211</name>
</gene>
<evidence type="ECO:0000313" key="2">
    <source>
        <dbReference type="EMBL" id="STV50749.1"/>
    </source>
</evidence>
<organism evidence="2 3">
    <name type="scientific">Klebsiella pneumoniae</name>
    <dbReference type="NCBI Taxonomy" id="573"/>
    <lineage>
        <taxon>Bacteria</taxon>
        <taxon>Pseudomonadati</taxon>
        <taxon>Pseudomonadota</taxon>
        <taxon>Gammaproteobacteria</taxon>
        <taxon>Enterobacterales</taxon>
        <taxon>Enterobacteriaceae</taxon>
        <taxon>Klebsiella/Raoultella group</taxon>
        <taxon>Klebsiella</taxon>
        <taxon>Klebsiella pneumoniae complex</taxon>
    </lineage>
</organism>
<evidence type="ECO:0000313" key="3">
    <source>
        <dbReference type="Proteomes" id="UP000254387"/>
    </source>
</evidence>